<organism evidence="3 4">
    <name type="scientific">Intestinibaculum porci</name>
    <dbReference type="NCBI Taxonomy" id="2487118"/>
    <lineage>
        <taxon>Bacteria</taxon>
        <taxon>Bacillati</taxon>
        <taxon>Bacillota</taxon>
        <taxon>Erysipelotrichia</taxon>
        <taxon>Erysipelotrichales</taxon>
        <taxon>Erysipelotrichaceae</taxon>
        <taxon>Intestinibaculum</taxon>
    </lineage>
</organism>
<protein>
    <submittedName>
        <fullName evidence="3">Uncharacterized protein</fullName>
    </submittedName>
</protein>
<sequence length="194" mass="21540">MEQNTPRFDSQTGQRLPELPTQEDKKRKKIIMSVVVAIIIATASYIIYVNFFKKTHVDLTKNISVRFSGTSGSDYTASSMVSNDFQYDESDARLNLFYKSITYTFDKSSGLSNGDTIKVTVKYNTVLVDELKLKIDTTSKTVKVKGLAERFTNASKISGDILSEMKAEATSKITQMASSATTSSFKVSAKLYSL</sequence>
<feature type="compositionally biased region" description="Polar residues" evidence="1">
    <location>
        <begin position="1"/>
        <end position="14"/>
    </location>
</feature>
<keyword evidence="2" id="KW-0812">Transmembrane</keyword>
<keyword evidence="2" id="KW-1133">Transmembrane helix</keyword>
<gene>
    <name evidence="3" type="ORF">SG0102_22570</name>
</gene>
<reference evidence="3 4" key="1">
    <citation type="submission" date="2018-11" db="EMBL/GenBank/DDBJ databases">
        <title>Novel Erysipelotrichaceae bacterium isolated from small intestine of a swine.</title>
        <authorList>
            <person name="Kim J.S."/>
            <person name="Choe H."/>
            <person name="Lee Y.R."/>
            <person name="Kim K.M."/>
            <person name="Park D.S."/>
        </authorList>
    </citation>
    <scope>NUCLEOTIDE SEQUENCE [LARGE SCALE GENOMIC DNA]</scope>
    <source>
        <strain evidence="3 4">SG0102</strain>
    </source>
</reference>
<accession>A0A3G9JQQ3</accession>
<dbReference type="RefSeq" id="WP_125120061.1">
    <property type="nucleotide sequence ID" value="NZ_AP019309.1"/>
</dbReference>
<dbReference type="EMBL" id="AP019309">
    <property type="protein sequence ID" value="BBH27323.1"/>
    <property type="molecule type" value="Genomic_DNA"/>
</dbReference>
<evidence type="ECO:0000256" key="1">
    <source>
        <dbReference type="SAM" id="MobiDB-lite"/>
    </source>
</evidence>
<feature type="region of interest" description="Disordered" evidence="1">
    <location>
        <begin position="1"/>
        <end position="22"/>
    </location>
</feature>
<dbReference type="OrthoDB" id="2236865at2"/>
<dbReference type="KEGG" id="ebm:SG0102_22570"/>
<keyword evidence="4" id="KW-1185">Reference proteome</keyword>
<evidence type="ECO:0000313" key="4">
    <source>
        <dbReference type="Proteomes" id="UP000268059"/>
    </source>
</evidence>
<evidence type="ECO:0000256" key="2">
    <source>
        <dbReference type="SAM" id="Phobius"/>
    </source>
</evidence>
<dbReference type="AlphaFoldDB" id="A0A3G9JQQ3"/>
<keyword evidence="2" id="KW-0472">Membrane</keyword>
<dbReference type="InParanoid" id="A0A3G9JQQ3"/>
<proteinExistence type="predicted"/>
<dbReference type="Proteomes" id="UP000268059">
    <property type="component" value="Chromosome"/>
</dbReference>
<name>A0A3G9JQQ3_9FIRM</name>
<feature type="transmembrane region" description="Helical" evidence="2">
    <location>
        <begin position="30"/>
        <end position="51"/>
    </location>
</feature>
<evidence type="ECO:0000313" key="3">
    <source>
        <dbReference type="EMBL" id="BBH27323.1"/>
    </source>
</evidence>